<reference evidence="1 2" key="1">
    <citation type="journal article" date="2019" name="Commun. Biol.">
        <title>The bagworm genome reveals a unique fibroin gene that provides high tensile strength.</title>
        <authorList>
            <person name="Kono N."/>
            <person name="Nakamura H."/>
            <person name="Ohtoshi R."/>
            <person name="Tomita M."/>
            <person name="Numata K."/>
            <person name="Arakawa K."/>
        </authorList>
    </citation>
    <scope>NUCLEOTIDE SEQUENCE [LARGE SCALE GENOMIC DNA]</scope>
</reference>
<dbReference type="EMBL" id="BGZK01000263">
    <property type="protein sequence ID" value="GBP32704.1"/>
    <property type="molecule type" value="Genomic_DNA"/>
</dbReference>
<dbReference type="Proteomes" id="UP000299102">
    <property type="component" value="Unassembled WGS sequence"/>
</dbReference>
<keyword evidence="2" id="KW-1185">Reference proteome</keyword>
<name>A0A4C1V3T7_EUMVA</name>
<gene>
    <name evidence="1" type="ORF">EVAR_16868_1</name>
</gene>
<proteinExistence type="predicted"/>
<protein>
    <submittedName>
        <fullName evidence="1">Uncharacterized protein</fullName>
    </submittedName>
</protein>
<evidence type="ECO:0000313" key="1">
    <source>
        <dbReference type="EMBL" id="GBP32704.1"/>
    </source>
</evidence>
<comment type="caution">
    <text evidence="1">The sequence shown here is derived from an EMBL/GenBank/DDBJ whole genome shotgun (WGS) entry which is preliminary data.</text>
</comment>
<organism evidence="1 2">
    <name type="scientific">Eumeta variegata</name>
    <name type="common">Bagworm moth</name>
    <name type="synonym">Eumeta japonica</name>
    <dbReference type="NCBI Taxonomy" id="151549"/>
    <lineage>
        <taxon>Eukaryota</taxon>
        <taxon>Metazoa</taxon>
        <taxon>Ecdysozoa</taxon>
        <taxon>Arthropoda</taxon>
        <taxon>Hexapoda</taxon>
        <taxon>Insecta</taxon>
        <taxon>Pterygota</taxon>
        <taxon>Neoptera</taxon>
        <taxon>Endopterygota</taxon>
        <taxon>Lepidoptera</taxon>
        <taxon>Glossata</taxon>
        <taxon>Ditrysia</taxon>
        <taxon>Tineoidea</taxon>
        <taxon>Psychidae</taxon>
        <taxon>Oiketicinae</taxon>
        <taxon>Eumeta</taxon>
    </lineage>
</organism>
<accession>A0A4C1V3T7</accession>
<evidence type="ECO:0000313" key="2">
    <source>
        <dbReference type="Proteomes" id="UP000299102"/>
    </source>
</evidence>
<dbReference type="AlphaFoldDB" id="A0A4C1V3T7"/>
<sequence length="128" mass="15021">MTILHYEFPHDVDILWYSNLFRATFFTFVREHRPPTNKLTKLGLLRNLTAAHRSRMLHKETALSETRGQTDEDMHHALWPCPLYDAVRNETSRNIEVMDAAPIHYADPVSVRANIQFWDMHGSEESED</sequence>
<dbReference type="OrthoDB" id="7382669at2759"/>